<keyword evidence="3" id="KW-1185">Reference proteome</keyword>
<name>A0A2I0HG42_PUNGR</name>
<reference evidence="2 3" key="1">
    <citation type="submission" date="2017-11" db="EMBL/GenBank/DDBJ databases">
        <title>De-novo sequencing of pomegranate (Punica granatum L.) genome.</title>
        <authorList>
            <person name="Akparov Z."/>
            <person name="Amiraslanov A."/>
            <person name="Hajiyeva S."/>
            <person name="Abbasov M."/>
            <person name="Kaur K."/>
            <person name="Hamwieh A."/>
            <person name="Solovyev V."/>
            <person name="Salamov A."/>
            <person name="Braich B."/>
            <person name="Kosarev P."/>
            <person name="Mahmoud A."/>
            <person name="Hajiyev E."/>
            <person name="Babayeva S."/>
            <person name="Izzatullayeva V."/>
            <person name="Mammadov A."/>
            <person name="Mammadov A."/>
            <person name="Sharifova S."/>
            <person name="Ojaghi J."/>
            <person name="Eynullazada K."/>
            <person name="Bayramov B."/>
            <person name="Abdulazimova A."/>
            <person name="Shahmuradov I."/>
        </authorList>
    </citation>
    <scope>NUCLEOTIDE SEQUENCE [LARGE SCALE GENOMIC DNA]</scope>
    <source>
        <strain evidence="3">cv. AG2017</strain>
        <tissue evidence="2">Leaf</tissue>
    </source>
</reference>
<protein>
    <submittedName>
        <fullName evidence="2">Uncharacterized protein</fullName>
    </submittedName>
</protein>
<feature type="non-terminal residue" evidence="2">
    <location>
        <position position="58"/>
    </location>
</feature>
<sequence length="58" mass="6901">MRLHSQGQQLPLSELGLLQGRRLLRREQRASEGRKGEPKKEMERLGMEENREEEEQLE</sequence>
<feature type="compositionally biased region" description="Basic and acidic residues" evidence="1">
    <location>
        <begin position="25"/>
        <end position="49"/>
    </location>
</feature>
<gene>
    <name evidence="2" type="ORF">CRG98_048971</name>
</gene>
<accession>A0A2I0HG42</accession>
<dbReference type="EMBL" id="PGOL01031578">
    <property type="protein sequence ID" value="PKI26340.1"/>
    <property type="molecule type" value="Genomic_DNA"/>
</dbReference>
<comment type="caution">
    <text evidence="2">The sequence shown here is derived from an EMBL/GenBank/DDBJ whole genome shotgun (WGS) entry which is preliminary data.</text>
</comment>
<evidence type="ECO:0000313" key="2">
    <source>
        <dbReference type="EMBL" id="PKI26340.1"/>
    </source>
</evidence>
<dbReference type="AlphaFoldDB" id="A0A2I0HG42"/>
<organism evidence="2 3">
    <name type="scientific">Punica granatum</name>
    <name type="common">Pomegranate</name>
    <dbReference type="NCBI Taxonomy" id="22663"/>
    <lineage>
        <taxon>Eukaryota</taxon>
        <taxon>Viridiplantae</taxon>
        <taxon>Streptophyta</taxon>
        <taxon>Embryophyta</taxon>
        <taxon>Tracheophyta</taxon>
        <taxon>Spermatophyta</taxon>
        <taxon>Magnoliopsida</taxon>
        <taxon>eudicotyledons</taxon>
        <taxon>Gunneridae</taxon>
        <taxon>Pentapetalae</taxon>
        <taxon>rosids</taxon>
        <taxon>malvids</taxon>
        <taxon>Myrtales</taxon>
        <taxon>Lythraceae</taxon>
        <taxon>Punica</taxon>
    </lineage>
</organism>
<feature type="region of interest" description="Disordered" evidence="1">
    <location>
        <begin position="1"/>
        <end position="58"/>
    </location>
</feature>
<evidence type="ECO:0000313" key="3">
    <source>
        <dbReference type="Proteomes" id="UP000233551"/>
    </source>
</evidence>
<proteinExistence type="predicted"/>
<feature type="compositionally biased region" description="Polar residues" evidence="1">
    <location>
        <begin position="1"/>
        <end position="11"/>
    </location>
</feature>
<dbReference type="Proteomes" id="UP000233551">
    <property type="component" value="Unassembled WGS sequence"/>
</dbReference>
<evidence type="ECO:0000256" key="1">
    <source>
        <dbReference type="SAM" id="MobiDB-lite"/>
    </source>
</evidence>